<feature type="compositionally biased region" description="Polar residues" evidence="2">
    <location>
        <begin position="75"/>
        <end position="100"/>
    </location>
</feature>
<feature type="coiled-coil region" evidence="1">
    <location>
        <begin position="156"/>
        <end position="222"/>
    </location>
</feature>
<evidence type="ECO:0008006" key="5">
    <source>
        <dbReference type="Google" id="ProtNLM"/>
    </source>
</evidence>
<dbReference type="EMBL" id="CP076130">
    <property type="protein sequence ID" value="QWG10680.1"/>
    <property type="molecule type" value="Genomic_DNA"/>
</dbReference>
<evidence type="ECO:0000256" key="2">
    <source>
        <dbReference type="SAM" id="MobiDB-lite"/>
    </source>
</evidence>
<geneLocation type="plasmid" evidence="3 4">
    <name>p1</name>
</geneLocation>
<sequence length="544" mass="61724">MKNKFIVIGICLSTLFVGCKKDKEVVTEIQEVVVKDKSTSDENKVLKAKLDAISKKEDELKKRVDLLSDQSSQLESKNQQLVDDASKQQQKSGKATTDLNNKIKQLEVEKNNLENENKKLANKINNNTSNSTTVNNNLLKKVNDLENHKSASDKTINALTTRINNADALIKQLEQENDQSQISNTDLKIIIGNLQQQTKELNDDVEANINKLNATQQKLTTSESRLNSSKANNSELLKEKGILQKTINDQTIQVNKLSKQVNLLEAKIKKMEQDQRIEKIELAKKILPLFKGKAFKELPLNHKIVGHNEWLLIDFKLQKDSKNEVTDIILLLVKDGMRYKVSFLSGNEKTQSSFFILRLDPLSHIVNGVRMIKDEYKPFNKLNSNGIVVKRDDYADNTKFSNIAPFRISGLDRTILVDGKGKIYNKVTDKWEKGKLPKSIKGKAAYFYFNGKTFEHSKDEHEFDLDLDDYLFGTGNGKVAQPKPANYPKEDDIIGYNTSIKGVKTPIYLRDIKPENRATSDNEFLKIDGGYAIFGYNVMQLVKP</sequence>
<keyword evidence="1" id="KW-0175">Coiled coil</keyword>
<evidence type="ECO:0000313" key="3">
    <source>
        <dbReference type="EMBL" id="QWG10680.1"/>
    </source>
</evidence>
<organism evidence="3 4">
    <name type="scientific">Flammeovirga kamogawensis</name>
    <dbReference type="NCBI Taxonomy" id="373891"/>
    <lineage>
        <taxon>Bacteria</taxon>
        <taxon>Pseudomonadati</taxon>
        <taxon>Bacteroidota</taxon>
        <taxon>Cytophagia</taxon>
        <taxon>Cytophagales</taxon>
        <taxon>Flammeovirgaceae</taxon>
        <taxon>Flammeovirga</taxon>
    </lineage>
</organism>
<feature type="coiled-coil region" evidence="1">
    <location>
        <begin position="247"/>
        <end position="281"/>
    </location>
</feature>
<feature type="region of interest" description="Disordered" evidence="2">
    <location>
        <begin position="71"/>
        <end position="100"/>
    </location>
</feature>
<dbReference type="PROSITE" id="PS51257">
    <property type="entry name" value="PROKAR_LIPOPROTEIN"/>
    <property type="match status" value="1"/>
</dbReference>
<reference evidence="3 4" key="1">
    <citation type="submission" date="2021-05" db="EMBL/GenBank/DDBJ databases">
        <title>Comparative genomic studies on the polysaccharide-degrading batcterial strains of the Flammeovirga genus.</title>
        <authorList>
            <person name="Zewei F."/>
            <person name="Zheng Z."/>
            <person name="Yu L."/>
            <person name="Ruyue G."/>
            <person name="Yanhong M."/>
            <person name="Yuanyuan C."/>
            <person name="Jingyan G."/>
            <person name="Wenjun H."/>
        </authorList>
    </citation>
    <scope>NUCLEOTIDE SEQUENCE [LARGE SCALE GENOMIC DNA]</scope>
    <source>
        <strain evidence="3 4">YS10</strain>
        <plasmid evidence="3 4">p1</plasmid>
    </source>
</reference>
<protein>
    <recommendedName>
        <fullName evidence="5">Chromosome partition protein Smc</fullName>
    </recommendedName>
</protein>
<name>A0ABX8H4E6_9BACT</name>
<accession>A0ABX8H4E6</accession>
<gene>
    <name evidence="3" type="ORF">KM029_25185</name>
</gene>
<dbReference type="Proteomes" id="UP000682802">
    <property type="component" value="Plasmid p1"/>
</dbReference>
<evidence type="ECO:0000256" key="1">
    <source>
        <dbReference type="SAM" id="Coils"/>
    </source>
</evidence>
<dbReference type="SUPFAM" id="SSF57997">
    <property type="entry name" value="Tropomyosin"/>
    <property type="match status" value="1"/>
</dbReference>
<keyword evidence="4" id="KW-1185">Reference proteome</keyword>
<proteinExistence type="predicted"/>
<evidence type="ECO:0000313" key="4">
    <source>
        <dbReference type="Proteomes" id="UP000682802"/>
    </source>
</evidence>
<dbReference type="RefSeq" id="WP_144077171.1">
    <property type="nucleotide sequence ID" value="NZ_CP076130.1"/>
</dbReference>
<keyword evidence="3" id="KW-0614">Plasmid</keyword>